<feature type="compositionally biased region" description="Polar residues" evidence="1">
    <location>
        <begin position="131"/>
        <end position="146"/>
    </location>
</feature>
<organism evidence="2 3">
    <name type="scientific">Hyaloscypha variabilis (strain UAMH 11265 / GT02V1 / F)</name>
    <name type="common">Meliniomyces variabilis</name>
    <dbReference type="NCBI Taxonomy" id="1149755"/>
    <lineage>
        <taxon>Eukaryota</taxon>
        <taxon>Fungi</taxon>
        <taxon>Dikarya</taxon>
        <taxon>Ascomycota</taxon>
        <taxon>Pezizomycotina</taxon>
        <taxon>Leotiomycetes</taxon>
        <taxon>Helotiales</taxon>
        <taxon>Hyaloscyphaceae</taxon>
        <taxon>Hyaloscypha</taxon>
        <taxon>Hyaloscypha variabilis</taxon>
    </lineage>
</organism>
<dbReference type="Proteomes" id="UP000235786">
    <property type="component" value="Unassembled WGS sequence"/>
</dbReference>
<evidence type="ECO:0000256" key="1">
    <source>
        <dbReference type="SAM" id="MobiDB-lite"/>
    </source>
</evidence>
<feature type="compositionally biased region" description="Polar residues" evidence="1">
    <location>
        <begin position="154"/>
        <end position="163"/>
    </location>
</feature>
<dbReference type="EMBL" id="KZ613945">
    <property type="protein sequence ID" value="PMD40505.1"/>
    <property type="molecule type" value="Genomic_DNA"/>
</dbReference>
<protein>
    <submittedName>
        <fullName evidence="2">Uncharacterized protein</fullName>
    </submittedName>
</protein>
<keyword evidence="3" id="KW-1185">Reference proteome</keyword>
<feature type="region of interest" description="Disordered" evidence="1">
    <location>
        <begin position="54"/>
        <end position="92"/>
    </location>
</feature>
<evidence type="ECO:0000313" key="2">
    <source>
        <dbReference type="EMBL" id="PMD40505.1"/>
    </source>
</evidence>
<reference evidence="2 3" key="1">
    <citation type="submission" date="2016-04" db="EMBL/GenBank/DDBJ databases">
        <title>A degradative enzymes factory behind the ericoid mycorrhizal symbiosis.</title>
        <authorList>
            <consortium name="DOE Joint Genome Institute"/>
            <person name="Martino E."/>
            <person name="Morin E."/>
            <person name="Grelet G."/>
            <person name="Kuo A."/>
            <person name="Kohler A."/>
            <person name="Daghino S."/>
            <person name="Barry K."/>
            <person name="Choi C."/>
            <person name="Cichocki N."/>
            <person name="Clum A."/>
            <person name="Copeland A."/>
            <person name="Hainaut M."/>
            <person name="Haridas S."/>
            <person name="Labutti K."/>
            <person name="Lindquist E."/>
            <person name="Lipzen A."/>
            <person name="Khouja H.-R."/>
            <person name="Murat C."/>
            <person name="Ohm R."/>
            <person name="Olson A."/>
            <person name="Spatafora J."/>
            <person name="Veneault-Fourrey C."/>
            <person name="Henrissat B."/>
            <person name="Grigoriev I."/>
            <person name="Martin F."/>
            <person name="Perotto S."/>
        </authorList>
    </citation>
    <scope>NUCLEOTIDE SEQUENCE [LARGE SCALE GENOMIC DNA]</scope>
    <source>
        <strain evidence="2 3">F</strain>
    </source>
</reference>
<feature type="region of interest" description="Disordered" evidence="1">
    <location>
        <begin position="111"/>
        <end position="163"/>
    </location>
</feature>
<proteinExistence type="predicted"/>
<name>A0A2J6RPR6_HYAVF</name>
<evidence type="ECO:0000313" key="3">
    <source>
        <dbReference type="Proteomes" id="UP000235786"/>
    </source>
</evidence>
<gene>
    <name evidence="2" type="ORF">L207DRAFT_582699</name>
</gene>
<sequence length="195" mass="21399">MFCAWQYLRPTEIDMSDHFEFLANNAEHRAEPRHSCTKYNDSFPERLKTCRRGGSRLFAPPSPWDEAGAKSPGIAPPPRLPPKGHASISKSPDLKPFADGLCRTCTSTVPHQTAKQPVPTGPVTEQREHMTTSCSSLPRETQQCHSSKSHLQKVGSSTASTNPVLSRFEKDFGAISATMSTNVNQGPNARNQPLS</sequence>
<accession>A0A2J6RPR6</accession>
<dbReference type="AlphaFoldDB" id="A0A2J6RPR6"/>